<evidence type="ECO:0000259" key="3">
    <source>
        <dbReference type="PROSITE" id="PS50206"/>
    </source>
</evidence>
<dbReference type="SMART" id="SM00450">
    <property type="entry name" value="RHOD"/>
    <property type="match status" value="2"/>
</dbReference>
<sequence length="282" mass="29012">MARADVLITADELLRLLADGRPVTLLDVRWQLTEPDGRDAYLRGHLPGAVYVSLEDELSDHAVTGRGRHPLPAGRAVESAARGWGVRDGVPTVVYDDWNRAGSARAWWVLSAAGISGVRILDGGLAAWRQAGGAVEPGAVTPAPGDVSVAYDDLYAGALPTLTADDVAGYGGVLLDARAPERFRGEVEPVDPVAGHIPGARNAPSTAALAADGTFLPTADLTGIFESHGATVAPGVGVYCGSGVTAAVTIAALRAAGVEAELFPGSWSQWSSDATRPVAVGH</sequence>
<dbReference type="InterPro" id="IPR045078">
    <property type="entry name" value="TST/MPST-like"/>
</dbReference>
<evidence type="ECO:0000256" key="2">
    <source>
        <dbReference type="ARBA" id="ARBA00022737"/>
    </source>
</evidence>
<dbReference type="InterPro" id="IPR001763">
    <property type="entry name" value="Rhodanese-like_dom"/>
</dbReference>
<keyword evidence="5" id="KW-1185">Reference proteome</keyword>
<evidence type="ECO:0000256" key="1">
    <source>
        <dbReference type="ARBA" id="ARBA00022679"/>
    </source>
</evidence>
<reference evidence="4" key="2">
    <citation type="journal article" date="2022" name="BMC Genomics">
        <title>Comparative genome analysis of mycobacteria focusing on tRNA and non-coding RNA.</title>
        <authorList>
            <person name="Behra P.R.K."/>
            <person name="Pettersson B.M.F."/>
            <person name="Ramesh M."/>
            <person name="Das S."/>
            <person name="Dasgupta S."/>
            <person name="Kirsebom L.A."/>
        </authorList>
    </citation>
    <scope>NUCLEOTIDE SEQUENCE</scope>
    <source>
        <strain evidence="4">DSM 44615</strain>
    </source>
</reference>
<dbReference type="InterPro" id="IPR036873">
    <property type="entry name" value="Rhodanese-like_dom_sf"/>
</dbReference>
<organism evidence="4 5">
    <name type="scientific">[Mycobacterium] manitobense</name>
    <dbReference type="NCBI Taxonomy" id="190147"/>
    <lineage>
        <taxon>Bacteria</taxon>
        <taxon>Bacillati</taxon>
        <taxon>Actinomycetota</taxon>
        <taxon>Actinomycetes</taxon>
        <taxon>Mycobacteriales</taxon>
        <taxon>Mycobacteriaceae</taxon>
        <taxon>Mycolicibacterium</taxon>
    </lineage>
</organism>
<comment type="caution">
    <text evidence="4">The sequence shown here is derived from an EMBL/GenBank/DDBJ whole genome shotgun (WGS) entry which is preliminary data.</text>
</comment>
<feature type="domain" description="Rhodanese" evidence="3">
    <location>
        <begin position="19"/>
        <end position="137"/>
    </location>
</feature>
<dbReference type="RefSeq" id="WP_264014733.1">
    <property type="nucleotide sequence ID" value="NZ_JACKSJ010000188.1"/>
</dbReference>
<dbReference type="CDD" id="cd01449">
    <property type="entry name" value="TST_Repeat_2"/>
    <property type="match status" value="1"/>
</dbReference>
<dbReference type="Gene3D" id="3.40.250.10">
    <property type="entry name" value="Rhodanese-like domain"/>
    <property type="match status" value="2"/>
</dbReference>
<name>A0A9X2YU15_9MYCO</name>
<protein>
    <submittedName>
        <fullName evidence="4">Sulfurtransferase</fullName>
    </submittedName>
</protein>
<dbReference type="SUPFAM" id="SSF52821">
    <property type="entry name" value="Rhodanese/Cell cycle control phosphatase"/>
    <property type="match status" value="2"/>
</dbReference>
<proteinExistence type="predicted"/>
<dbReference type="PANTHER" id="PTHR11364">
    <property type="entry name" value="THIOSULFATE SULFERTANSFERASE"/>
    <property type="match status" value="1"/>
</dbReference>
<dbReference type="PANTHER" id="PTHR11364:SF27">
    <property type="entry name" value="SULFURTRANSFERASE"/>
    <property type="match status" value="1"/>
</dbReference>
<evidence type="ECO:0000313" key="4">
    <source>
        <dbReference type="EMBL" id="MCV7172557.1"/>
    </source>
</evidence>
<dbReference type="EMBL" id="JACKSJ010000188">
    <property type="protein sequence ID" value="MCV7172557.1"/>
    <property type="molecule type" value="Genomic_DNA"/>
</dbReference>
<accession>A0A9X2YU15</accession>
<feature type="domain" description="Rhodanese" evidence="3">
    <location>
        <begin position="168"/>
        <end position="279"/>
    </location>
</feature>
<dbReference type="AlphaFoldDB" id="A0A9X2YU15"/>
<dbReference type="GO" id="GO:0004792">
    <property type="term" value="F:thiosulfate-cyanide sulfurtransferase activity"/>
    <property type="evidence" value="ECO:0007669"/>
    <property type="project" value="InterPro"/>
</dbReference>
<evidence type="ECO:0000313" key="5">
    <source>
        <dbReference type="Proteomes" id="UP001140293"/>
    </source>
</evidence>
<dbReference type="InterPro" id="IPR001307">
    <property type="entry name" value="Thiosulphate_STrfase_CS"/>
</dbReference>
<keyword evidence="1" id="KW-0808">Transferase</keyword>
<reference evidence="4" key="1">
    <citation type="submission" date="2020-07" db="EMBL/GenBank/DDBJ databases">
        <authorList>
            <person name="Pettersson B.M.F."/>
            <person name="Behra P.R.K."/>
            <person name="Ramesh M."/>
            <person name="Das S."/>
            <person name="Dasgupta S."/>
            <person name="Kirsebom L.A."/>
        </authorList>
    </citation>
    <scope>NUCLEOTIDE SEQUENCE</scope>
    <source>
        <strain evidence="4">DSM 44615</strain>
    </source>
</reference>
<keyword evidence="2" id="KW-0677">Repeat</keyword>
<gene>
    <name evidence="4" type="ORF">H7I41_21805</name>
</gene>
<dbReference type="Pfam" id="PF00581">
    <property type="entry name" value="Rhodanese"/>
    <property type="match status" value="2"/>
</dbReference>
<dbReference type="PROSITE" id="PS50206">
    <property type="entry name" value="RHODANESE_3"/>
    <property type="match status" value="2"/>
</dbReference>
<dbReference type="PROSITE" id="PS00380">
    <property type="entry name" value="RHODANESE_1"/>
    <property type="match status" value="1"/>
</dbReference>
<dbReference type="CDD" id="cd01448">
    <property type="entry name" value="TST_Repeat_1"/>
    <property type="match status" value="1"/>
</dbReference>
<dbReference type="Proteomes" id="UP001140293">
    <property type="component" value="Unassembled WGS sequence"/>
</dbReference>